<dbReference type="AlphaFoldDB" id="A0A1X7JVK6"/>
<evidence type="ECO:0000313" key="1">
    <source>
        <dbReference type="EMBL" id="SMG32253.1"/>
    </source>
</evidence>
<organism evidence="1 2">
    <name type="scientific">Dethiosulfovibrio salsuginis</name>
    <dbReference type="NCBI Taxonomy" id="561720"/>
    <lineage>
        <taxon>Bacteria</taxon>
        <taxon>Thermotogati</taxon>
        <taxon>Synergistota</taxon>
        <taxon>Synergistia</taxon>
        <taxon>Synergistales</taxon>
        <taxon>Dethiosulfovibrionaceae</taxon>
        <taxon>Dethiosulfovibrio</taxon>
    </lineage>
</organism>
<dbReference type="OrthoDB" id="6353at2"/>
<dbReference type="RefSeq" id="WP_085544736.1">
    <property type="nucleotide sequence ID" value="NZ_FXBB01000017.1"/>
</dbReference>
<evidence type="ECO:0000313" key="2">
    <source>
        <dbReference type="Proteomes" id="UP000193355"/>
    </source>
</evidence>
<protein>
    <submittedName>
        <fullName evidence="1">Uncharacterized protein</fullName>
    </submittedName>
</protein>
<keyword evidence="2" id="KW-1185">Reference proteome</keyword>
<name>A0A1X7JVK6_9BACT</name>
<dbReference type="EMBL" id="FXBB01000017">
    <property type="protein sequence ID" value="SMG32253.1"/>
    <property type="molecule type" value="Genomic_DNA"/>
</dbReference>
<proteinExistence type="predicted"/>
<dbReference type="Proteomes" id="UP000193355">
    <property type="component" value="Unassembled WGS sequence"/>
</dbReference>
<gene>
    <name evidence="1" type="ORF">SAMN06275492_11718</name>
</gene>
<sequence length="157" mass="18244">MDSVCYAQINGVELRDMEELNGEEVLYRAKIYLDEKEIGTMEEDLEGGSVVLDVLPRYQDVLKSRINDYIKAMEMDGDEETPDRDIFFMDLIDMQIFYGMYREGLSEGYFCLVVDASAEDIQIYSVETEDDVEELIREKNLTDFEVYTSPKDFIISC</sequence>
<accession>A0A1X7JVK6</accession>
<reference evidence="2" key="1">
    <citation type="submission" date="2017-04" db="EMBL/GenBank/DDBJ databases">
        <authorList>
            <person name="Varghese N."/>
            <person name="Submissions S."/>
        </authorList>
    </citation>
    <scope>NUCLEOTIDE SEQUENCE [LARGE SCALE GENOMIC DNA]</scope>
    <source>
        <strain evidence="2">USBA 82</strain>
    </source>
</reference>
<dbReference type="STRING" id="561720.SAMN06275492_11718"/>